<dbReference type="Gene3D" id="3.30.2160.10">
    <property type="entry name" value="Hect, E3 ligase catalytic domain"/>
    <property type="match status" value="1"/>
</dbReference>
<dbReference type="Pfam" id="PF00397">
    <property type="entry name" value="WW"/>
    <property type="match status" value="4"/>
</dbReference>
<evidence type="ECO:0000256" key="9">
    <source>
        <dbReference type="SAM" id="MobiDB-lite"/>
    </source>
</evidence>
<proteinExistence type="predicted"/>
<gene>
    <name evidence="12" type="primary">WWP1_1</name>
    <name evidence="12" type="ORF">Ciccas_001934</name>
</gene>
<dbReference type="InterPro" id="IPR001202">
    <property type="entry name" value="WW_dom"/>
</dbReference>
<feature type="region of interest" description="Disordered" evidence="9">
    <location>
        <begin position="217"/>
        <end position="237"/>
    </location>
</feature>
<sequence length="721" mass="82918">ENHEIVRDILPLPLDTFSGRQTHPPSIGKLKLIFNADQRQIAHALTNSNINSANLPYPANDNMPTTNNVGFKIKAILLLNVLKRDNQSLLVPNRPPRPSISESGTPSPSGSGRREEPPSDDTPLPPHWEMRRATTGRVYYVDHLSKSTQWDRPEPLPQGWERRLSPQNRLYYVDHNTRTTTWQRPSARLLNNLSTYNNWASTQNQNADQRMAGRYAGSNWHSASNPNAPSTSNGTSVDTLGPLPSGWGEFCASISTFDLCNIIAYVQLTESRKDAMGRVYFINHQTKTTQWEDPRVSSTPLPSGWEIRLTQDGFPFYVDHNTKTTTFNDPRRAPAGPNAGEDMSFERKVSMLRYLCHSNAQTGTVKIVIRRQFLVGDSIDQTMRLEPSELRKRLFICFKNEDALDYGGVAREWFFKVSTHLLNPMYGMFEYASDNNYSLQINPASALDPDHLKFFRFVGRFIALALYHGKFIDCGFTLPFYKQLLSRKLTIDDIETMDIEYFNSLKFIEQADDEQLDDMELYFQVHYEILGEACAHELKPGGKDIKVDVSNKTEYLDLVVGWRFSRGVEQQTEAFKQGFQDIFPLQWLNYFDEKQLELLLCGMQEIDVDDWEKNTVYRTYTSSSKQVQWFWKWLRTLSQEKRVRFLQFVTGTCRLPVGGFKALMGSNGPQKFCIEKIGKEIWLPRSHTCFNRLDLPPYKSYEQLCDKLNLAVDETEGFGQE</sequence>
<feature type="compositionally biased region" description="Low complexity" evidence="9">
    <location>
        <begin position="99"/>
        <end position="111"/>
    </location>
</feature>
<feature type="domain" description="WW" evidence="10">
    <location>
        <begin position="299"/>
        <end position="332"/>
    </location>
</feature>
<evidence type="ECO:0000259" key="11">
    <source>
        <dbReference type="PROSITE" id="PS50237"/>
    </source>
</evidence>
<dbReference type="CDD" id="cd00078">
    <property type="entry name" value="HECTc"/>
    <property type="match status" value="1"/>
</dbReference>
<feature type="domain" description="WW" evidence="10">
    <location>
        <begin position="154"/>
        <end position="187"/>
    </location>
</feature>
<feature type="active site" description="Glycyl thioester intermediate" evidence="7 8">
    <location>
        <position position="689"/>
    </location>
</feature>
<dbReference type="CDD" id="cd00201">
    <property type="entry name" value="WW"/>
    <property type="match status" value="4"/>
</dbReference>
<dbReference type="EC" id="2.3.2.26" evidence="3"/>
<evidence type="ECO:0000256" key="6">
    <source>
        <dbReference type="ARBA" id="ARBA00022786"/>
    </source>
</evidence>
<dbReference type="SUPFAM" id="SSF51045">
    <property type="entry name" value="WW domain"/>
    <property type="match status" value="4"/>
</dbReference>
<comment type="caution">
    <text evidence="12">The sequence shown here is derived from an EMBL/GenBank/DDBJ whole genome shotgun (WGS) entry which is preliminary data.</text>
</comment>
<evidence type="ECO:0000256" key="8">
    <source>
        <dbReference type="PROSITE-ProRule" id="PRU00104"/>
    </source>
</evidence>
<feature type="domain" description="WW" evidence="10">
    <location>
        <begin position="270"/>
        <end position="296"/>
    </location>
</feature>
<evidence type="ECO:0000313" key="12">
    <source>
        <dbReference type="EMBL" id="KAL3319384.1"/>
    </source>
</evidence>
<dbReference type="Gene3D" id="3.90.1750.10">
    <property type="entry name" value="Hect, E3 ligase catalytic domains"/>
    <property type="match status" value="1"/>
</dbReference>
<keyword evidence="4" id="KW-0808">Transferase</keyword>
<accession>A0ABD2QIP2</accession>
<dbReference type="PROSITE" id="PS01159">
    <property type="entry name" value="WW_DOMAIN_1"/>
    <property type="match status" value="3"/>
</dbReference>
<organism evidence="12 13">
    <name type="scientific">Cichlidogyrus casuarinus</name>
    <dbReference type="NCBI Taxonomy" id="1844966"/>
    <lineage>
        <taxon>Eukaryota</taxon>
        <taxon>Metazoa</taxon>
        <taxon>Spiralia</taxon>
        <taxon>Lophotrochozoa</taxon>
        <taxon>Platyhelminthes</taxon>
        <taxon>Monogenea</taxon>
        <taxon>Monopisthocotylea</taxon>
        <taxon>Dactylogyridea</taxon>
        <taxon>Ancyrocephalidae</taxon>
        <taxon>Cichlidogyrus</taxon>
    </lineage>
</organism>
<comment type="catalytic activity">
    <reaction evidence="1">
        <text>S-ubiquitinyl-[E2 ubiquitin-conjugating enzyme]-L-cysteine + [acceptor protein]-L-lysine = [E2 ubiquitin-conjugating enzyme]-L-cysteine + N(6)-ubiquitinyl-[acceptor protein]-L-lysine.</text>
        <dbReference type="EC" id="2.3.2.26"/>
    </reaction>
</comment>
<dbReference type="InterPro" id="IPR036020">
    <property type="entry name" value="WW_dom_sf"/>
</dbReference>
<dbReference type="SUPFAM" id="SSF56204">
    <property type="entry name" value="Hect, E3 ligase catalytic domain"/>
    <property type="match status" value="1"/>
</dbReference>
<dbReference type="GO" id="GO:0061630">
    <property type="term" value="F:ubiquitin protein ligase activity"/>
    <property type="evidence" value="ECO:0007669"/>
    <property type="project" value="UniProtKB-EC"/>
</dbReference>
<dbReference type="Proteomes" id="UP001626550">
    <property type="component" value="Unassembled WGS sequence"/>
</dbReference>
<dbReference type="InterPro" id="IPR050409">
    <property type="entry name" value="E3_ubiq-protein_ligase"/>
</dbReference>
<feature type="domain" description="WW" evidence="10">
    <location>
        <begin position="122"/>
        <end position="155"/>
    </location>
</feature>
<dbReference type="FunFam" id="3.30.2410.10:FF:000002">
    <property type="entry name" value="E3 ubiquitin-protein ligase HECW2"/>
    <property type="match status" value="1"/>
</dbReference>
<dbReference type="EMBL" id="JBJKFK010000140">
    <property type="protein sequence ID" value="KAL3319384.1"/>
    <property type="molecule type" value="Genomic_DNA"/>
</dbReference>
<name>A0ABD2QIP2_9PLAT</name>
<protein>
    <recommendedName>
        <fullName evidence="3">HECT-type E3 ubiquitin transferase</fullName>
        <ecNumber evidence="3">2.3.2.26</ecNumber>
    </recommendedName>
</protein>
<keyword evidence="5" id="KW-0677">Repeat</keyword>
<evidence type="ECO:0000256" key="5">
    <source>
        <dbReference type="ARBA" id="ARBA00022737"/>
    </source>
</evidence>
<dbReference type="PANTHER" id="PTHR11254">
    <property type="entry name" value="HECT DOMAIN UBIQUITIN-PROTEIN LIGASE"/>
    <property type="match status" value="1"/>
</dbReference>
<evidence type="ECO:0000259" key="10">
    <source>
        <dbReference type="PROSITE" id="PS50020"/>
    </source>
</evidence>
<feature type="region of interest" description="Disordered" evidence="9">
    <location>
        <begin position="89"/>
        <end position="130"/>
    </location>
</feature>
<feature type="compositionally biased region" description="Low complexity" evidence="9">
    <location>
        <begin position="222"/>
        <end position="236"/>
    </location>
</feature>
<evidence type="ECO:0000256" key="3">
    <source>
        <dbReference type="ARBA" id="ARBA00012485"/>
    </source>
</evidence>
<dbReference type="InterPro" id="IPR035983">
    <property type="entry name" value="Hect_E3_ubiquitin_ligase"/>
</dbReference>
<dbReference type="InterPro" id="IPR024928">
    <property type="entry name" value="E3_ub_ligase_SMURF1"/>
</dbReference>
<keyword evidence="6 8" id="KW-0833">Ubl conjugation pathway</keyword>
<dbReference type="GO" id="GO:0005737">
    <property type="term" value="C:cytoplasm"/>
    <property type="evidence" value="ECO:0007669"/>
    <property type="project" value="UniProtKB-ARBA"/>
</dbReference>
<evidence type="ECO:0000256" key="2">
    <source>
        <dbReference type="ARBA" id="ARBA00004906"/>
    </source>
</evidence>
<feature type="domain" description="HECT" evidence="11">
    <location>
        <begin position="386"/>
        <end position="721"/>
    </location>
</feature>
<evidence type="ECO:0000313" key="13">
    <source>
        <dbReference type="Proteomes" id="UP001626550"/>
    </source>
</evidence>
<dbReference type="FunFam" id="3.90.1750.10:FF:000079">
    <property type="entry name" value="E3 ubiquitin-protein ligase"/>
    <property type="match status" value="1"/>
</dbReference>
<dbReference type="PROSITE" id="PS50020">
    <property type="entry name" value="WW_DOMAIN_2"/>
    <property type="match status" value="4"/>
</dbReference>
<reference evidence="12 13" key="1">
    <citation type="submission" date="2024-11" db="EMBL/GenBank/DDBJ databases">
        <title>Adaptive evolution of stress response genes in parasites aligns with host niche diversity.</title>
        <authorList>
            <person name="Hahn C."/>
            <person name="Resl P."/>
        </authorList>
    </citation>
    <scope>NUCLEOTIDE SEQUENCE [LARGE SCALE GENOMIC DNA]</scope>
    <source>
        <strain evidence="12">EGGRZ-B1_66</strain>
        <tissue evidence="12">Body</tissue>
    </source>
</reference>
<dbReference type="InterPro" id="IPR000569">
    <property type="entry name" value="HECT_dom"/>
</dbReference>
<comment type="pathway">
    <text evidence="2">Protein modification; protein ubiquitination.</text>
</comment>
<dbReference type="PROSITE" id="PS50237">
    <property type="entry name" value="HECT"/>
    <property type="match status" value="1"/>
</dbReference>
<dbReference type="PANTHER" id="PTHR11254:SF429">
    <property type="entry name" value="E3 UBIQUITIN-PROTEIN LIGASE SU(DX)"/>
    <property type="match status" value="1"/>
</dbReference>
<dbReference type="Gene3D" id="2.20.70.10">
    <property type="match status" value="3"/>
</dbReference>
<feature type="non-terminal residue" evidence="12">
    <location>
        <position position="1"/>
    </location>
</feature>
<evidence type="ECO:0000256" key="1">
    <source>
        <dbReference type="ARBA" id="ARBA00000885"/>
    </source>
</evidence>
<dbReference type="AlphaFoldDB" id="A0ABD2QIP2"/>
<dbReference type="SMART" id="SM00119">
    <property type="entry name" value="HECTc"/>
    <property type="match status" value="1"/>
</dbReference>
<dbReference type="Gene3D" id="3.30.2410.10">
    <property type="entry name" value="Hect, E3 ligase catalytic domain"/>
    <property type="match status" value="1"/>
</dbReference>
<evidence type="ECO:0000256" key="7">
    <source>
        <dbReference type="PIRSR" id="PIRSR001569-1"/>
    </source>
</evidence>
<evidence type="ECO:0000256" key="4">
    <source>
        <dbReference type="ARBA" id="ARBA00022679"/>
    </source>
</evidence>
<dbReference type="SMART" id="SM00456">
    <property type="entry name" value="WW"/>
    <property type="match status" value="4"/>
</dbReference>
<dbReference type="PIRSF" id="PIRSF001569">
    <property type="entry name" value="E3_ub_ligase_SMURF1"/>
    <property type="match status" value="1"/>
</dbReference>
<keyword evidence="13" id="KW-1185">Reference proteome</keyword>
<dbReference type="Pfam" id="PF00632">
    <property type="entry name" value="HECT"/>
    <property type="match status" value="1"/>
</dbReference>